<feature type="compositionally biased region" description="Polar residues" evidence="5">
    <location>
        <begin position="129"/>
        <end position="138"/>
    </location>
</feature>
<reference evidence="6" key="1">
    <citation type="submission" date="2014-08" db="EMBL/GenBank/DDBJ databases">
        <authorList>
            <person name="Sharma Rahul"/>
            <person name="Thines Marco"/>
        </authorList>
    </citation>
    <scope>NUCLEOTIDE SEQUENCE</scope>
</reference>
<dbReference type="PANTHER" id="PTHR47981">
    <property type="entry name" value="RAB FAMILY"/>
    <property type="match status" value="1"/>
</dbReference>
<feature type="compositionally biased region" description="Low complexity" evidence="5">
    <location>
        <begin position="455"/>
        <end position="470"/>
    </location>
</feature>
<dbReference type="GO" id="GO:0003924">
    <property type="term" value="F:GTPase activity"/>
    <property type="evidence" value="ECO:0007669"/>
    <property type="project" value="InterPro"/>
</dbReference>
<keyword evidence="4" id="KW-0449">Lipoprotein</keyword>
<dbReference type="SMART" id="SM00173">
    <property type="entry name" value="RAS"/>
    <property type="match status" value="1"/>
</dbReference>
<dbReference type="InterPro" id="IPR001806">
    <property type="entry name" value="Small_GTPase"/>
</dbReference>
<dbReference type="Pfam" id="PF00071">
    <property type="entry name" value="Ras"/>
    <property type="match status" value="1"/>
</dbReference>
<dbReference type="InterPro" id="IPR005225">
    <property type="entry name" value="Small_GTP-bd"/>
</dbReference>
<feature type="compositionally biased region" description="Low complexity" evidence="5">
    <location>
        <begin position="210"/>
        <end position="222"/>
    </location>
</feature>
<feature type="compositionally biased region" description="Polar residues" evidence="5">
    <location>
        <begin position="482"/>
        <end position="510"/>
    </location>
</feature>
<dbReference type="GO" id="GO:0005525">
    <property type="term" value="F:GTP binding"/>
    <property type="evidence" value="ECO:0007669"/>
    <property type="project" value="UniProtKB-KW"/>
</dbReference>
<dbReference type="PRINTS" id="PR00449">
    <property type="entry name" value="RASTRNSFRMNG"/>
</dbReference>
<evidence type="ECO:0000256" key="3">
    <source>
        <dbReference type="ARBA" id="ARBA00023134"/>
    </source>
</evidence>
<sequence length="690" mass="74426">MSSVKVVLIGDSGVGKTSLRNQYLSQKFSTAYKATIGCDFVTQQIPVSEDMTVNLAIWDTAGQERFASLSSAFFRGSDAAILVYDVTKPETLVSLKKWFYEFVDRCPVRTLEDRRRFCFVVVGNKSDRLSSPNSNKQPNGRKAESEEVQCVRDEEVRKLWEELIPPRLPKQHVDKTDGDDGTNKQKSGPRSSFSTSFAAAAARLRSFSSFSSSSSIPEGSSSVGVASSDPPTDTSLEPNHTRSIDIHHCHIPPNHSISSGLKPGNHRTRSCSPGKLTNTYTGTVYHTPSSSFRDHPELQYLSREDPIPSDPYAVQQDTRGNPKESVPLAPPSLSPAPITLTTAQRTASSNENLLAAVPGDVKPLGTPSVKTTASSFVSFNTARTNLSDATTTLPSSNSPSALSLSSSLASIGGVASPSNSSLSSSSSFFASSALDKPKTFKRSDSMTSQTSKSGDTYASSAYSADSSTSTVRPNGASISGGPLTTFTHEPSPLITSTYTPNPSSDPTTEGISRPRSDSGTETGRRNKSAMRDSRNESRHRHNKSSLSFVTTPGIISPSASIAEDQTGSSSAATVTSIEWAQKQDGGTEEPTIPPPLRVSGEMPMLFLATSAKTGEGVNEIFEYVAKRVWERWEHEKSHPIDPLTAYEDDEDSLRSRNIDVARKQSNQSKTSPMNCLKEWIVHAALLQSLN</sequence>
<feature type="compositionally biased region" description="Polar residues" evidence="5">
    <location>
        <begin position="223"/>
        <end position="238"/>
    </location>
</feature>
<dbReference type="GO" id="GO:0000329">
    <property type="term" value="C:fungal-type vacuole membrane"/>
    <property type="evidence" value="ECO:0007669"/>
    <property type="project" value="TreeGrafter"/>
</dbReference>
<feature type="compositionally biased region" description="Basic and acidic residues" evidence="5">
    <location>
        <begin position="171"/>
        <end position="183"/>
    </location>
</feature>
<feature type="region of interest" description="Disordered" evidence="5">
    <location>
        <begin position="302"/>
        <end position="337"/>
    </location>
</feature>
<feature type="region of interest" description="Disordered" evidence="5">
    <location>
        <begin position="256"/>
        <end position="276"/>
    </location>
</feature>
<keyword evidence="3" id="KW-0342">GTP-binding</keyword>
<dbReference type="PROSITE" id="PS51421">
    <property type="entry name" value="RAS"/>
    <property type="match status" value="1"/>
</dbReference>
<dbReference type="SMART" id="SM00175">
    <property type="entry name" value="RAB"/>
    <property type="match status" value="1"/>
</dbReference>
<dbReference type="GO" id="GO:0032889">
    <property type="term" value="P:regulation of vacuole fusion, non-autophagic"/>
    <property type="evidence" value="ECO:0007669"/>
    <property type="project" value="TreeGrafter"/>
</dbReference>
<feature type="region of interest" description="Disordered" evidence="5">
    <location>
        <begin position="167"/>
        <end position="194"/>
    </location>
</feature>
<organism evidence="6">
    <name type="scientific">Phaffia rhodozyma</name>
    <name type="common">Yeast</name>
    <name type="synonym">Xanthophyllomyces dendrorhous</name>
    <dbReference type="NCBI Taxonomy" id="264483"/>
    <lineage>
        <taxon>Eukaryota</taxon>
        <taxon>Fungi</taxon>
        <taxon>Dikarya</taxon>
        <taxon>Basidiomycota</taxon>
        <taxon>Agaricomycotina</taxon>
        <taxon>Tremellomycetes</taxon>
        <taxon>Cystofilobasidiales</taxon>
        <taxon>Mrakiaceae</taxon>
        <taxon>Phaffia</taxon>
    </lineage>
</organism>
<dbReference type="PROSITE" id="PS51419">
    <property type="entry name" value="RAB"/>
    <property type="match status" value="1"/>
</dbReference>
<name>A0A0F7SIQ5_PHARH</name>
<keyword evidence="4" id="KW-0636">Prenylation</keyword>
<dbReference type="PANTHER" id="PTHR47981:SF20">
    <property type="entry name" value="RAS-RELATED PROTEIN RAB-7A"/>
    <property type="match status" value="1"/>
</dbReference>
<evidence type="ECO:0000256" key="1">
    <source>
        <dbReference type="ARBA" id="ARBA00006270"/>
    </source>
</evidence>
<proteinExistence type="inferred from homology"/>
<evidence type="ECO:0000256" key="4">
    <source>
        <dbReference type="ARBA" id="ARBA00023289"/>
    </source>
</evidence>
<feature type="region of interest" description="Disordered" evidence="5">
    <location>
        <begin position="438"/>
        <end position="552"/>
    </location>
</feature>
<protein>
    <submittedName>
        <fullName evidence="6">Ras-domain-containing protein</fullName>
    </submittedName>
</protein>
<feature type="region of interest" description="Disordered" evidence="5">
    <location>
        <begin position="210"/>
        <end position="240"/>
    </location>
</feature>
<comment type="similarity">
    <text evidence="1">Belongs to the small GTPase superfamily. Rab family.</text>
</comment>
<dbReference type="FunFam" id="3.40.50.300:FF:001447">
    <property type="entry name" value="Ras-related protein Rab-1B"/>
    <property type="match status" value="1"/>
</dbReference>
<dbReference type="AlphaFoldDB" id="A0A0F7SIQ5"/>
<dbReference type="Gene3D" id="3.40.50.300">
    <property type="entry name" value="P-loop containing nucleotide triphosphate hydrolases"/>
    <property type="match status" value="1"/>
</dbReference>
<dbReference type="EMBL" id="LN483249">
    <property type="protein sequence ID" value="CDZ97608.1"/>
    <property type="molecule type" value="Genomic_DNA"/>
</dbReference>
<dbReference type="NCBIfam" id="TIGR00231">
    <property type="entry name" value="small_GTP"/>
    <property type="match status" value="1"/>
</dbReference>
<dbReference type="SMART" id="SM00174">
    <property type="entry name" value="RHO"/>
    <property type="match status" value="1"/>
</dbReference>
<dbReference type="InterPro" id="IPR027417">
    <property type="entry name" value="P-loop_NTPase"/>
</dbReference>
<keyword evidence="2" id="KW-0547">Nucleotide-binding</keyword>
<feature type="compositionally biased region" description="Basic and acidic residues" evidence="5">
    <location>
        <begin position="512"/>
        <end position="536"/>
    </location>
</feature>
<evidence type="ECO:0000313" key="6">
    <source>
        <dbReference type="EMBL" id="CDZ97608.1"/>
    </source>
</evidence>
<evidence type="ECO:0000256" key="2">
    <source>
        <dbReference type="ARBA" id="ARBA00022741"/>
    </source>
</evidence>
<accession>A0A0F7SIQ5</accession>
<dbReference type="SUPFAM" id="SSF52540">
    <property type="entry name" value="P-loop containing nucleoside triphosphate hydrolases"/>
    <property type="match status" value="1"/>
</dbReference>
<dbReference type="GO" id="GO:0005770">
    <property type="term" value="C:late endosome"/>
    <property type="evidence" value="ECO:0007669"/>
    <property type="project" value="TreeGrafter"/>
</dbReference>
<feature type="region of interest" description="Disordered" evidence="5">
    <location>
        <begin position="127"/>
        <end position="149"/>
    </location>
</feature>
<evidence type="ECO:0000256" key="5">
    <source>
        <dbReference type="SAM" id="MobiDB-lite"/>
    </source>
</evidence>
<feature type="compositionally biased region" description="Polar residues" evidence="5">
    <location>
        <begin position="445"/>
        <end position="454"/>
    </location>
</feature>